<organism evidence="3 4">
    <name type="scientific">Gemmatirosa kalamazoonensis</name>
    <dbReference type="NCBI Taxonomy" id="861299"/>
    <lineage>
        <taxon>Bacteria</taxon>
        <taxon>Pseudomonadati</taxon>
        <taxon>Gemmatimonadota</taxon>
        <taxon>Gemmatimonadia</taxon>
        <taxon>Gemmatimonadales</taxon>
        <taxon>Gemmatimonadaceae</taxon>
        <taxon>Gemmatirosa</taxon>
    </lineage>
</organism>
<dbReference type="STRING" id="861299.J421_4430"/>
<dbReference type="Proteomes" id="UP000019151">
    <property type="component" value="Chromosome"/>
</dbReference>
<dbReference type="PANTHER" id="PTHR35525:SF3">
    <property type="entry name" value="BLL6575 PROTEIN"/>
    <property type="match status" value="1"/>
</dbReference>
<evidence type="ECO:0000256" key="1">
    <source>
        <dbReference type="SAM" id="MobiDB-lite"/>
    </source>
</evidence>
<dbReference type="PANTHER" id="PTHR35525">
    <property type="entry name" value="BLL6575 PROTEIN"/>
    <property type="match status" value="1"/>
</dbReference>
<dbReference type="HOGENOM" id="CLU_087298_3_0_0"/>
<dbReference type="SUPFAM" id="SSF160904">
    <property type="entry name" value="Jann2411-like"/>
    <property type="match status" value="1"/>
</dbReference>
<keyword evidence="4" id="KW-1185">Reference proteome</keyword>
<sequence>MLQPSSLAPVASVTSPLAPPSVTSPSRTAGVDLDAPTFVFLGDRLWLDFVNTDDARRADASSAARRADALRDFDVFIDWLQSASVLDTERATGIRRRAFQQPAGAAAALVDARRVRAALRALAERGLQSAKTRADALAEINRILGRSAGTRRVEQRTDGTYARTFVSVGDAFAGLMLPVVDSAADSLIAGELARVRRCSDPRCPHVFIDTTKNGRRRWCDMATCGNRAKAARHRRRARDGSSGLTIGP</sequence>
<dbReference type="Pfam" id="PF07336">
    <property type="entry name" value="ABATE"/>
    <property type="match status" value="1"/>
</dbReference>
<dbReference type="InterPro" id="IPR010852">
    <property type="entry name" value="ABATE"/>
</dbReference>
<dbReference type="eggNOG" id="COG5516">
    <property type="taxonomic scope" value="Bacteria"/>
</dbReference>
<accession>W0RN87</accession>
<dbReference type="InterPro" id="IPR023286">
    <property type="entry name" value="ABATE_dom_sf"/>
</dbReference>
<dbReference type="InParanoid" id="W0RN87"/>
<evidence type="ECO:0000259" key="2">
    <source>
        <dbReference type="Pfam" id="PF11706"/>
    </source>
</evidence>
<evidence type="ECO:0000313" key="3">
    <source>
        <dbReference type="EMBL" id="AHG91967.1"/>
    </source>
</evidence>
<dbReference type="InterPro" id="IPR021005">
    <property type="entry name" value="Znf_CGNR"/>
</dbReference>
<dbReference type="AlphaFoldDB" id="W0RN87"/>
<protein>
    <recommendedName>
        <fullName evidence="2">Zinc finger CGNR domain-containing protein</fullName>
    </recommendedName>
</protein>
<gene>
    <name evidence="3" type="ORF">J421_4430</name>
</gene>
<dbReference type="Gene3D" id="1.10.3300.10">
    <property type="entry name" value="Jann2411-like domain"/>
    <property type="match status" value="1"/>
</dbReference>
<name>W0RN87_9BACT</name>
<dbReference type="EMBL" id="CP007128">
    <property type="protein sequence ID" value="AHG91967.1"/>
    <property type="molecule type" value="Genomic_DNA"/>
</dbReference>
<reference evidence="3 4" key="1">
    <citation type="journal article" date="2014" name="Genome Announc.">
        <title>Genome Sequence and Methylome of Soil Bacterium Gemmatirosa kalamazoonensis KBS708T, a Member of the Rarely Cultivated Gemmatimonadetes Phylum.</title>
        <authorList>
            <person name="Debruyn J.M."/>
            <person name="Radosevich M."/>
            <person name="Wommack K.E."/>
            <person name="Polson S.W."/>
            <person name="Hauser L.J."/>
            <person name="Fawaz M.N."/>
            <person name="Korlach J."/>
            <person name="Tsai Y.C."/>
        </authorList>
    </citation>
    <scope>NUCLEOTIDE SEQUENCE [LARGE SCALE GENOMIC DNA]</scope>
    <source>
        <strain evidence="3 4">KBS708</strain>
    </source>
</reference>
<dbReference type="PATRIC" id="fig|861299.3.peg.4484"/>
<evidence type="ECO:0000313" key="4">
    <source>
        <dbReference type="Proteomes" id="UP000019151"/>
    </source>
</evidence>
<proteinExistence type="predicted"/>
<dbReference type="KEGG" id="gba:J421_4430"/>
<feature type="domain" description="Zinc finger CGNR" evidence="2">
    <location>
        <begin position="194"/>
        <end position="236"/>
    </location>
</feature>
<dbReference type="Pfam" id="PF11706">
    <property type="entry name" value="zf-CGNR"/>
    <property type="match status" value="1"/>
</dbReference>
<feature type="region of interest" description="Disordered" evidence="1">
    <location>
        <begin position="1"/>
        <end position="28"/>
    </location>
</feature>